<keyword evidence="1" id="KW-1133">Transmembrane helix</keyword>
<keyword evidence="1" id="KW-0472">Membrane</keyword>
<dbReference type="RefSeq" id="WP_130101748.1">
    <property type="nucleotide sequence ID" value="NZ_SDWW01000010.1"/>
</dbReference>
<keyword evidence="3" id="KW-1185">Reference proteome</keyword>
<name>A0A4Q5N1K8_9MICO</name>
<gene>
    <name evidence="2" type="ORF">EUA98_05875</name>
</gene>
<organism evidence="2 3">
    <name type="scientific">Pengzhenrongella frigida</name>
    <dbReference type="NCBI Taxonomy" id="1259133"/>
    <lineage>
        <taxon>Bacteria</taxon>
        <taxon>Bacillati</taxon>
        <taxon>Actinomycetota</taxon>
        <taxon>Actinomycetes</taxon>
        <taxon>Micrococcales</taxon>
        <taxon>Pengzhenrongella</taxon>
    </lineage>
</organism>
<dbReference type="EMBL" id="SDWW01000010">
    <property type="protein sequence ID" value="RYV51926.1"/>
    <property type="molecule type" value="Genomic_DNA"/>
</dbReference>
<proteinExistence type="predicted"/>
<dbReference type="AlphaFoldDB" id="A0A4Q5N1K8"/>
<feature type="transmembrane region" description="Helical" evidence="1">
    <location>
        <begin position="35"/>
        <end position="61"/>
    </location>
</feature>
<accession>A0A4Q5N1K8</accession>
<feature type="transmembrane region" description="Helical" evidence="1">
    <location>
        <begin position="73"/>
        <end position="94"/>
    </location>
</feature>
<evidence type="ECO:0000313" key="3">
    <source>
        <dbReference type="Proteomes" id="UP000293764"/>
    </source>
</evidence>
<keyword evidence="1" id="KW-0812">Transmembrane</keyword>
<dbReference type="Proteomes" id="UP000293764">
    <property type="component" value="Unassembled WGS sequence"/>
</dbReference>
<evidence type="ECO:0000256" key="1">
    <source>
        <dbReference type="SAM" id="Phobius"/>
    </source>
</evidence>
<sequence>MAALFINLRCLALVTALAVVILIVATVLDSSEIAAAAYFLAIAWGVHLAALIVVGYPLGVLTSRLLAAQPSRLAATTTFAVVGGVSATLLTAPLGVGAPLIWFAHGAVTAGAARAWAHRTLQSENPPPTNGPPQPVPNVEVVLSCRDRQFRWTTSTQIDDLGNRFGAWRGKRVNSPLMSDSGTENSGA</sequence>
<comment type="caution">
    <text evidence="2">The sequence shown here is derived from an EMBL/GenBank/DDBJ whole genome shotgun (WGS) entry which is preliminary data.</text>
</comment>
<protein>
    <submittedName>
        <fullName evidence="2">Uncharacterized protein</fullName>
    </submittedName>
</protein>
<evidence type="ECO:0000313" key="2">
    <source>
        <dbReference type="EMBL" id="RYV51926.1"/>
    </source>
</evidence>
<reference evidence="2 3" key="1">
    <citation type="submission" date="2019-01" db="EMBL/GenBank/DDBJ databases">
        <title>Novel species of Cellulomonas.</title>
        <authorList>
            <person name="Liu Q."/>
            <person name="Xin Y.-H."/>
        </authorList>
    </citation>
    <scope>NUCLEOTIDE SEQUENCE [LARGE SCALE GENOMIC DNA]</scope>
    <source>
        <strain evidence="2 3">HLT2-17</strain>
    </source>
</reference>